<dbReference type="Pfam" id="PF03454">
    <property type="entry name" value="MoeA_C"/>
    <property type="match status" value="1"/>
</dbReference>
<reference evidence="10 11" key="2">
    <citation type="submission" date="2020-07" db="EMBL/GenBank/DDBJ databases">
        <title>Genome of starter culture bacteria Kocuria salsicia reveals its technological properties and safety for usage in meat industry.</title>
        <authorList>
            <person name="Michael M."/>
            <person name="Konstantin K."/>
            <person name="Evgenii K."/>
            <person name="Galina S."/>
            <person name="Oksana K."/>
            <person name="Andrei L."/>
        </authorList>
    </citation>
    <scope>NUCLEOTIDE SEQUENCE [LARGE SCALE GENOMIC DNA]</scope>
    <source>
        <strain evidence="10 11">80</strain>
    </source>
</reference>
<dbReference type="SUPFAM" id="SSF63882">
    <property type="entry name" value="MoeA N-terminal region -like"/>
    <property type="match status" value="1"/>
</dbReference>
<evidence type="ECO:0000256" key="6">
    <source>
        <dbReference type="ARBA" id="ARBA00047317"/>
    </source>
</evidence>
<evidence type="ECO:0000256" key="4">
    <source>
        <dbReference type="ARBA" id="ARBA00022505"/>
    </source>
</evidence>
<dbReference type="InterPro" id="IPR036688">
    <property type="entry name" value="MoeA_C_domain_IV_sf"/>
</dbReference>
<evidence type="ECO:0000256" key="7">
    <source>
        <dbReference type="RuleBase" id="RU365090"/>
    </source>
</evidence>
<proteinExistence type="inferred from homology"/>
<keyword evidence="5 7" id="KW-0501">Molybdenum cofactor biosynthesis</keyword>
<dbReference type="AlphaFoldDB" id="A0A7D7Q1U7"/>
<dbReference type="PANTHER" id="PTHR10192:SF5">
    <property type="entry name" value="GEPHYRIN"/>
    <property type="match status" value="1"/>
</dbReference>
<comment type="cofactor">
    <cofactor evidence="7">
        <name>Mg(2+)</name>
        <dbReference type="ChEBI" id="CHEBI:18420"/>
    </cofactor>
</comment>
<feature type="compositionally biased region" description="Basic and acidic residues" evidence="8">
    <location>
        <begin position="487"/>
        <end position="497"/>
    </location>
</feature>
<dbReference type="GO" id="GO:0061599">
    <property type="term" value="F:molybdopterin molybdotransferase activity"/>
    <property type="evidence" value="ECO:0007669"/>
    <property type="project" value="UniProtKB-UniRule"/>
</dbReference>
<evidence type="ECO:0000256" key="3">
    <source>
        <dbReference type="ARBA" id="ARBA00010763"/>
    </source>
</evidence>
<reference evidence="11" key="1">
    <citation type="submission" date="2017-08" db="EMBL/GenBank/DDBJ databases">
        <title>Draft Genome Sequence of Kocuria varians 80.</title>
        <authorList>
            <person name="Minaev M."/>
            <person name="Kurbakov K.A."/>
            <person name="Solodovnikova G.I."/>
            <person name="Kuznetsova O.A."/>
            <person name="Lisitsyn A.B."/>
        </authorList>
    </citation>
    <scope>NUCLEOTIDE SEQUENCE [LARGE SCALE GENOMIC DNA]</scope>
    <source>
        <strain evidence="11">80</strain>
    </source>
</reference>
<comment type="function">
    <text evidence="1 7">Catalyzes the insertion of molybdate into adenylated molybdopterin with the concomitant release of AMP.</text>
</comment>
<protein>
    <recommendedName>
        <fullName evidence="7">Molybdopterin molybdenumtransferase</fullName>
        <ecNumber evidence="7">2.10.1.1</ecNumber>
    </recommendedName>
</protein>
<comment type="pathway">
    <text evidence="2 7">Cofactor biosynthesis; molybdopterin biosynthesis.</text>
</comment>
<name>A0A7D7Q1U7_KOCVA</name>
<feature type="region of interest" description="Disordered" evidence="8">
    <location>
        <begin position="77"/>
        <end position="125"/>
    </location>
</feature>
<dbReference type="InterPro" id="IPR005110">
    <property type="entry name" value="MoeA_linker/N"/>
</dbReference>
<dbReference type="Gene3D" id="2.40.340.10">
    <property type="entry name" value="MoeA, C-terminal, domain IV"/>
    <property type="match status" value="1"/>
</dbReference>
<dbReference type="SUPFAM" id="SSF63867">
    <property type="entry name" value="MoeA C-terminal domain-like"/>
    <property type="match status" value="1"/>
</dbReference>
<dbReference type="InterPro" id="IPR005111">
    <property type="entry name" value="MoeA_C_domain_IV"/>
</dbReference>
<dbReference type="Gene3D" id="3.90.105.10">
    <property type="entry name" value="Molybdopterin biosynthesis moea protein, domain 2"/>
    <property type="match status" value="1"/>
</dbReference>
<dbReference type="GO" id="GO:0005829">
    <property type="term" value="C:cytosol"/>
    <property type="evidence" value="ECO:0007669"/>
    <property type="project" value="TreeGrafter"/>
</dbReference>
<dbReference type="PANTHER" id="PTHR10192">
    <property type="entry name" value="MOLYBDOPTERIN BIOSYNTHESIS PROTEIN"/>
    <property type="match status" value="1"/>
</dbReference>
<organism evidence="10 11">
    <name type="scientific">Kocuria varians</name>
    <name type="common">Micrococcus varians</name>
    <dbReference type="NCBI Taxonomy" id="1272"/>
    <lineage>
        <taxon>Bacteria</taxon>
        <taxon>Bacillati</taxon>
        <taxon>Actinomycetota</taxon>
        <taxon>Actinomycetes</taxon>
        <taxon>Micrococcales</taxon>
        <taxon>Micrococcaceae</taxon>
        <taxon>Kocuria</taxon>
    </lineage>
</organism>
<dbReference type="Pfam" id="PF00994">
    <property type="entry name" value="MoCF_biosynth"/>
    <property type="match status" value="1"/>
</dbReference>
<dbReference type="EMBL" id="CP059343">
    <property type="protein sequence ID" value="QMS55417.1"/>
    <property type="molecule type" value="Genomic_DNA"/>
</dbReference>
<dbReference type="KEGG" id="kvr:CIB50_0000097"/>
<evidence type="ECO:0000313" key="11">
    <source>
        <dbReference type="Proteomes" id="UP000216825"/>
    </source>
</evidence>
<dbReference type="InterPro" id="IPR038987">
    <property type="entry name" value="MoeA-like"/>
</dbReference>
<dbReference type="Gene3D" id="3.40.980.10">
    <property type="entry name" value="MoaB/Mog-like domain"/>
    <property type="match status" value="1"/>
</dbReference>
<dbReference type="NCBIfam" id="NF045515">
    <property type="entry name" value="Glp_gephyrin"/>
    <property type="match status" value="1"/>
</dbReference>
<dbReference type="EC" id="2.10.1.1" evidence="7"/>
<dbReference type="Gene3D" id="2.170.190.11">
    <property type="entry name" value="Molybdopterin biosynthesis moea protein, domain 3"/>
    <property type="match status" value="1"/>
</dbReference>
<comment type="similarity">
    <text evidence="3 7">Belongs to the MoeA family.</text>
</comment>
<dbReference type="UniPathway" id="UPA00344"/>
<evidence type="ECO:0000256" key="1">
    <source>
        <dbReference type="ARBA" id="ARBA00002901"/>
    </source>
</evidence>
<feature type="domain" description="MoaB/Mog" evidence="9">
    <location>
        <begin position="230"/>
        <end position="370"/>
    </location>
</feature>
<dbReference type="GO" id="GO:0006777">
    <property type="term" value="P:Mo-molybdopterin cofactor biosynthetic process"/>
    <property type="evidence" value="ECO:0007669"/>
    <property type="project" value="UniProtKB-UniRule"/>
</dbReference>
<keyword evidence="7" id="KW-0460">Magnesium</keyword>
<sequence length="504" mass="50535">MGGYPGGMARSIESHQRALRALLARTHGPGDDAVALPLAQAAGRVLAEDLLAPLDLPPHTNSQMDGFAVRVADLAATPESGTAPGDGTEPGAGTARGNGTAAGSGIEGGGSVTLPVHGTRAAGAGPVHHEPGTATAVMTGAVIPEGADAVLPVERVDPPRFDTPTITVPAGLADTTAEGTFVRPVGSDVARGAVALPAGTRLGVAAIGACAALGLVADATVLVRRGPRVLALSGGDEVVPAGAELKPGTLYDANGPLLDAWLREAGAEDVACLRVSDDPALFVERLEEAVRSLRPDLVVTSGGISAGAFEVVRQGLEAHGEDAWFGHVAVQPGGPQGHAVFRGTPVVCVPGNPVSTWVSCEVLLRDALAAVWGSCEAPRWGTAVLTGEVQPLPARTQLRRGRVTGHDDAGSARVALVGGASSHLLTAAARADVLVRIPHGEAPLPAGAAVAVLPVAGGVLALGGAGEPCEPGGDTTRPRARCASPGLDHDTTRRADEKDEGDDE</sequence>
<feature type="compositionally biased region" description="Gly residues" evidence="8">
    <location>
        <begin position="88"/>
        <end position="111"/>
    </location>
</feature>
<dbReference type="InterPro" id="IPR001453">
    <property type="entry name" value="MoaB/Mog_dom"/>
</dbReference>
<dbReference type="CDD" id="cd00887">
    <property type="entry name" value="MoeA"/>
    <property type="match status" value="1"/>
</dbReference>
<dbReference type="Proteomes" id="UP000216825">
    <property type="component" value="Chromosome"/>
</dbReference>
<evidence type="ECO:0000313" key="10">
    <source>
        <dbReference type="EMBL" id="QMS55417.1"/>
    </source>
</evidence>
<feature type="region of interest" description="Disordered" evidence="8">
    <location>
        <begin position="465"/>
        <end position="504"/>
    </location>
</feature>
<gene>
    <name evidence="10" type="primary">moaE2_2</name>
    <name evidence="10" type="ORF">CIB50_0000097</name>
</gene>
<accession>A0A7D7Q1U7</accession>
<dbReference type="InterPro" id="IPR036135">
    <property type="entry name" value="MoeA_linker/N_sf"/>
</dbReference>
<dbReference type="SMART" id="SM00852">
    <property type="entry name" value="MoCF_biosynth"/>
    <property type="match status" value="1"/>
</dbReference>
<evidence type="ECO:0000256" key="2">
    <source>
        <dbReference type="ARBA" id="ARBA00005046"/>
    </source>
</evidence>
<dbReference type="Pfam" id="PF03453">
    <property type="entry name" value="MoeA_N"/>
    <property type="match status" value="1"/>
</dbReference>
<evidence type="ECO:0000256" key="5">
    <source>
        <dbReference type="ARBA" id="ARBA00023150"/>
    </source>
</evidence>
<evidence type="ECO:0000256" key="8">
    <source>
        <dbReference type="SAM" id="MobiDB-lite"/>
    </source>
</evidence>
<evidence type="ECO:0000259" key="9">
    <source>
        <dbReference type="SMART" id="SM00852"/>
    </source>
</evidence>
<dbReference type="GO" id="GO:0046872">
    <property type="term" value="F:metal ion binding"/>
    <property type="evidence" value="ECO:0007669"/>
    <property type="project" value="UniProtKB-UniRule"/>
</dbReference>
<keyword evidence="7" id="KW-0479">Metal-binding</keyword>
<dbReference type="InterPro" id="IPR036425">
    <property type="entry name" value="MoaB/Mog-like_dom_sf"/>
</dbReference>
<dbReference type="SUPFAM" id="SSF53218">
    <property type="entry name" value="Molybdenum cofactor biosynthesis proteins"/>
    <property type="match status" value="1"/>
</dbReference>
<keyword evidence="4 7" id="KW-0500">Molybdenum</keyword>
<keyword evidence="11" id="KW-1185">Reference proteome</keyword>
<comment type="catalytic activity">
    <reaction evidence="6">
        <text>adenylyl-molybdopterin + molybdate = Mo-molybdopterin + AMP + H(+)</text>
        <dbReference type="Rhea" id="RHEA:35047"/>
        <dbReference type="ChEBI" id="CHEBI:15378"/>
        <dbReference type="ChEBI" id="CHEBI:36264"/>
        <dbReference type="ChEBI" id="CHEBI:62727"/>
        <dbReference type="ChEBI" id="CHEBI:71302"/>
        <dbReference type="ChEBI" id="CHEBI:456215"/>
        <dbReference type="EC" id="2.10.1.1"/>
    </reaction>
</comment>
<keyword evidence="7 10" id="KW-0808">Transferase</keyword>